<feature type="domain" description="Alpha/beta hydrolase fold-3" evidence="2">
    <location>
        <begin position="92"/>
        <end position="197"/>
    </location>
</feature>
<evidence type="ECO:0000313" key="4">
    <source>
        <dbReference type="Proteomes" id="UP000708208"/>
    </source>
</evidence>
<accession>A0A8J2JZN0</accession>
<evidence type="ECO:0000256" key="1">
    <source>
        <dbReference type="ARBA" id="ARBA00022801"/>
    </source>
</evidence>
<dbReference type="Proteomes" id="UP000708208">
    <property type="component" value="Unassembled WGS sequence"/>
</dbReference>
<evidence type="ECO:0000313" key="3">
    <source>
        <dbReference type="EMBL" id="CAG7727029.1"/>
    </source>
</evidence>
<gene>
    <name evidence="3" type="ORF">AFUS01_LOCUS15900</name>
</gene>
<reference evidence="3" key="1">
    <citation type="submission" date="2021-06" db="EMBL/GenBank/DDBJ databases">
        <authorList>
            <person name="Hodson N. C."/>
            <person name="Mongue J. A."/>
            <person name="Jaron S. K."/>
        </authorList>
    </citation>
    <scope>NUCLEOTIDE SEQUENCE</scope>
</reference>
<comment type="caution">
    <text evidence="3">The sequence shown here is derived from an EMBL/GenBank/DDBJ whole genome shotgun (WGS) entry which is preliminary data.</text>
</comment>
<dbReference type="PANTHER" id="PTHR48081">
    <property type="entry name" value="AB HYDROLASE SUPERFAMILY PROTEIN C4A8.06C"/>
    <property type="match status" value="1"/>
</dbReference>
<protein>
    <recommendedName>
        <fullName evidence="2">Alpha/beta hydrolase fold-3 domain-containing protein</fullName>
    </recommendedName>
</protein>
<dbReference type="OrthoDB" id="433474at2759"/>
<sequence length="313" mass="35756">MSSDPGSTDPLQFYEKFTRKELQIQFSPHHFCRRDNYDKAQLLTDHFEISREGTNQVREELSCILDYHYGVQESQSFDIYGTDLGDKAPVFFWVHGGGWQFGSKNLNGFFAGTLHRWGFKTIVFGYSLAPRSSVTQMVEELKDGLRAAFKLNPKSDFVVGGHSAGAHLVSCILHDQLIDCRQIKKVVLVSGIYDLRPFTMTVFNAIPKITGNEADHLSGLLQTKCNPHFQEKDVKVFLTSGKFESQIFLNHAHLYSQHLKKLGADTTCWIADQDDHFSIIENLMDQNEPITKNLKNFIIDLVPRRGFFRLCKL</sequence>
<dbReference type="InterPro" id="IPR050300">
    <property type="entry name" value="GDXG_lipolytic_enzyme"/>
</dbReference>
<dbReference type="AlphaFoldDB" id="A0A8J2JZN0"/>
<keyword evidence="1" id="KW-0378">Hydrolase</keyword>
<dbReference type="InterPro" id="IPR013094">
    <property type="entry name" value="AB_hydrolase_3"/>
</dbReference>
<dbReference type="GO" id="GO:0004061">
    <property type="term" value="F:arylformamidase activity"/>
    <property type="evidence" value="ECO:0007669"/>
    <property type="project" value="TreeGrafter"/>
</dbReference>
<dbReference type="PANTHER" id="PTHR48081:SF33">
    <property type="entry name" value="KYNURENINE FORMAMIDASE"/>
    <property type="match status" value="1"/>
</dbReference>
<name>A0A8J2JZN0_9HEXA</name>
<keyword evidence="4" id="KW-1185">Reference proteome</keyword>
<proteinExistence type="predicted"/>
<dbReference type="EMBL" id="CAJVCH010143019">
    <property type="protein sequence ID" value="CAG7727029.1"/>
    <property type="molecule type" value="Genomic_DNA"/>
</dbReference>
<dbReference type="Pfam" id="PF07859">
    <property type="entry name" value="Abhydrolase_3"/>
    <property type="match status" value="1"/>
</dbReference>
<organism evidence="3 4">
    <name type="scientific">Allacma fusca</name>
    <dbReference type="NCBI Taxonomy" id="39272"/>
    <lineage>
        <taxon>Eukaryota</taxon>
        <taxon>Metazoa</taxon>
        <taxon>Ecdysozoa</taxon>
        <taxon>Arthropoda</taxon>
        <taxon>Hexapoda</taxon>
        <taxon>Collembola</taxon>
        <taxon>Symphypleona</taxon>
        <taxon>Sminthuridae</taxon>
        <taxon>Allacma</taxon>
    </lineage>
</organism>
<evidence type="ECO:0000259" key="2">
    <source>
        <dbReference type="Pfam" id="PF07859"/>
    </source>
</evidence>